<accession>A0A347WHV9</accession>
<dbReference type="GO" id="GO:0006813">
    <property type="term" value="P:potassium ion transport"/>
    <property type="evidence" value="ECO:0007669"/>
    <property type="project" value="InterPro"/>
</dbReference>
<keyword evidence="3" id="KW-1185">Reference proteome</keyword>
<dbReference type="InterPro" id="IPR036291">
    <property type="entry name" value="NAD(P)-bd_dom_sf"/>
</dbReference>
<dbReference type="KEGG" id="abae:CL176_00720"/>
<dbReference type="InterPro" id="IPR036721">
    <property type="entry name" value="RCK_C_sf"/>
</dbReference>
<dbReference type="Pfam" id="PF02254">
    <property type="entry name" value="TrkA_N"/>
    <property type="match status" value="1"/>
</dbReference>
<dbReference type="Proteomes" id="UP000263232">
    <property type="component" value="Chromosome"/>
</dbReference>
<sequence length="221" mass="24538">MNSKIIGILGLGIFGQTVATELSKYGTEVIAVDSREDRVHAVADIVTNAAIGDFTDIDLLRNIGIPNCDIVIIATGTNLESAVLSVMHLKKLGIPQIIAKARNAIFEEVLYEIGVTSVISPERDSGHRLATKILRNHIDEVLRLDDDTSLIEFEIPESWVGQTLQSLDLRRKYEMNLIGMREDRGEPMQTIAANEPLEDDIILVGIASSHVFERYDYLGYF</sequence>
<evidence type="ECO:0000313" key="2">
    <source>
        <dbReference type="EMBL" id="AXY24666.1"/>
    </source>
</evidence>
<protein>
    <submittedName>
        <fullName evidence="2">Potassium transporter Trk</fullName>
    </submittedName>
</protein>
<dbReference type="PANTHER" id="PTHR43833">
    <property type="entry name" value="POTASSIUM CHANNEL PROTEIN 2-RELATED-RELATED"/>
    <property type="match status" value="1"/>
</dbReference>
<dbReference type="InterPro" id="IPR050721">
    <property type="entry name" value="Trk_Ktr_HKT_K-transport"/>
</dbReference>
<dbReference type="SUPFAM" id="SSF51735">
    <property type="entry name" value="NAD(P)-binding Rossmann-fold domains"/>
    <property type="match status" value="1"/>
</dbReference>
<evidence type="ECO:0000313" key="3">
    <source>
        <dbReference type="Proteomes" id="UP000263232"/>
    </source>
</evidence>
<organism evidence="2 3">
    <name type="scientific">Suicoccus acidiformans</name>
    <dbReference type="NCBI Taxonomy" id="2036206"/>
    <lineage>
        <taxon>Bacteria</taxon>
        <taxon>Bacillati</taxon>
        <taxon>Bacillota</taxon>
        <taxon>Bacilli</taxon>
        <taxon>Lactobacillales</taxon>
        <taxon>Aerococcaceae</taxon>
        <taxon>Suicoccus</taxon>
    </lineage>
</organism>
<dbReference type="SUPFAM" id="SSF116726">
    <property type="entry name" value="TrkA C-terminal domain-like"/>
    <property type="match status" value="1"/>
</dbReference>
<dbReference type="PANTHER" id="PTHR43833:SF7">
    <property type="entry name" value="KTR SYSTEM POTASSIUM UPTAKE PROTEIN C"/>
    <property type="match status" value="1"/>
</dbReference>
<dbReference type="EMBL" id="CP023434">
    <property type="protein sequence ID" value="AXY24666.1"/>
    <property type="molecule type" value="Genomic_DNA"/>
</dbReference>
<evidence type="ECO:0000259" key="1">
    <source>
        <dbReference type="PROSITE" id="PS51201"/>
    </source>
</evidence>
<feature type="domain" description="RCK N-terminal" evidence="1">
    <location>
        <begin position="3"/>
        <end position="119"/>
    </location>
</feature>
<dbReference type="Gene3D" id="3.40.50.720">
    <property type="entry name" value="NAD(P)-binding Rossmann-like Domain"/>
    <property type="match status" value="1"/>
</dbReference>
<dbReference type="Gene3D" id="3.30.70.1450">
    <property type="entry name" value="Regulator of K+ conductance, C-terminal domain"/>
    <property type="match status" value="1"/>
</dbReference>
<reference evidence="2 3" key="1">
    <citation type="submission" date="2017-09" db="EMBL/GenBank/DDBJ databases">
        <title>Complete genome sequence of Oxytococcus suis strain ZY16052.</title>
        <authorList>
            <person name="Li F."/>
        </authorList>
    </citation>
    <scope>NUCLEOTIDE SEQUENCE [LARGE SCALE GENOMIC DNA]</scope>
    <source>
        <strain evidence="2 3">ZY16052</strain>
    </source>
</reference>
<dbReference type="AlphaFoldDB" id="A0A347WHV9"/>
<dbReference type="RefSeq" id="WP_118989590.1">
    <property type="nucleotide sequence ID" value="NZ_CP023434.1"/>
</dbReference>
<dbReference type="InterPro" id="IPR003148">
    <property type="entry name" value="RCK_N"/>
</dbReference>
<proteinExistence type="predicted"/>
<name>A0A347WHV9_9LACT</name>
<dbReference type="OrthoDB" id="9776294at2"/>
<gene>
    <name evidence="2" type="ORF">CL176_00720</name>
</gene>
<dbReference type="PROSITE" id="PS51201">
    <property type="entry name" value="RCK_N"/>
    <property type="match status" value="1"/>
</dbReference>